<dbReference type="InterPro" id="IPR036322">
    <property type="entry name" value="WD40_repeat_dom_sf"/>
</dbReference>
<keyword evidence="7" id="KW-0243">Dynein</keyword>
<evidence type="ECO:0000256" key="4">
    <source>
        <dbReference type="ARBA" id="ARBA00022574"/>
    </source>
</evidence>
<dbReference type="PANTHER" id="PTHR12442:SF7">
    <property type="entry name" value="DYNEIN AXONEMAL INTERMEDIATE CHAIN 2"/>
    <property type="match status" value="1"/>
</dbReference>
<proteinExistence type="inferred from homology"/>
<comment type="subcellular location">
    <subcellularLocation>
        <location evidence="1">Cytoplasm</location>
        <location evidence="1">Cytoskeleton</location>
        <location evidence="1">Cilium axoneme</location>
    </subcellularLocation>
</comment>
<dbReference type="GO" id="GO:0003341">
    <property type="term" value="P:cilium movement"/>
    <property type="evidence" value="ECO:0007669"/>
    <property type="project" value="TreeGrafter"/>
</dbReference>
<evidence type="ECO:0000256" key="1">
    <source>
        <dbReference type="ARBA" id="ARBA00004430"/>
    </source>
</evidence>
<keyword evidence="6" id="KW-0677">Repeat</keyword>
<gene>
    <name evidence="13" type="ORF">GMRT_15295</name>
</gene>
<dbReference type="VEuPathDB" id="GiardiaDB:GMRT_15295"/>
<comment type="caution">
    <text evidence="13">The sequence shown here is derived from an EMBL/GenBank/DDBJ whole genome shotgun (WGS) entry which is preliminary data.</text>
</comment>
<dbReference type="AlphaFoldDB" id="A0A4Z1SPZ3"/>
<keyword evidence="14" id="KW-1185">Reference proteome</keyword>
<accession>A0A4Z1SPZ3</accession>
<keyword evidence="4" id="KW-0853">WD repeat</keyword>
<evidence type="ECO:0000256" key="2">
    <source>
        <dbReference type="ARBA" id="ARBA00011059"/>
    </source>
</evidence>
<dbReference type="SUPFAM" id="SSF50978">
    <property type="entry name" value="WD40 repeat-like"/>
    <property type="match status" value="1"/>
</dbReference>
<dbReference type="GO" id="GO:0005874">
    <property type="term" value="C:microtubule"/>
    <property type="evidence" value="ECO:0007669"/>
    <property type="project" value="UniProtKB-KW"/>
</dbReference>
<feature type="region of interest" description="Disordered" evidence="12">
    <location>
        <begin position="78"/>
        <end position="97"/>
    </location>
</feature>
<dbReference type="InterPro" id="IPR015943">
    <property type="entry name" value="WD40/YVTN_repeat-like_dom_sf"/>
</dbReference>
<evidence type="ECO:0000256" key="10">
    <source>
        <dbReference type="ARBA" id="ARBA00023212"/>
    </source>
</evidence>
<name>A0A4Z1SPZ3_GIAMU</name>
<sequence length="617" mass="68701">MDISYVYTKPRKDFGRYVAYERIEASVLLDYVPNPDEAKDVWTEEQVSEKSIQVGHEFSEHTINTHRITVEVKGVEHKQGGWPREVDPSDAEHTTRFRKKVERDPGYLTSTKACVDRLDSATLLNNAMDLTQRYFAAGDESLLSTQPPSVKVLSIFRDPASIKRAARRVLWAPESSKSPKKFVTSLCNLMYQYDIELNRALARTSLLSGTELVREGDGGVSVTGGEPNVLEALNLQQSSSYIFDVRNSNSPDFELIAPSSNASITAVRYSAKDANILFAGLYNGQVGFYDCRRSHHIVSTSEVSISHSDPVHDLYVVKSKSGTEFATISTDGKVLWWDSRKLSESLDSLDLYIPSDDPGQGSRPGTKLGRGGPGDEDMILIGGTCLNIDPIVGLSKFVVGTEAGHIIHCNRKNKPNERITQVLLGHNGPTRSIIRSPFFGKYFLSCADWCIKLWADDIRTPIITTTYSSGSIRACHFSNTRPGIFAAARSDGYLDVYDLLYKVDQPTLSCRVSNSGLCSLEIDATGEYILTGSEDGSIHMLQTSESLHVSNNMLLEKQFVQSMFERESKREKALEQRGKELKLKSNDAGPKGPRDVNIVIDTELLRTLEEEYLNFCF</sequence>
<dbReference type="GO" id="GO:0036158">
    <property type="term" value="P:outer dynein arm assembly"/>
    <property type="evidence" value="ECO:0007669"/>
    <property type="project" value="TreeGrafter"/>
</dbReference>
<dbReference type="Gene3D" id="2.130.10.10">
    <property type="entry name" value="YVTN repeat-like/Quinoprotein amine dehydrogenase"/>
    <property type="match status" value="2"/>
</dbReference>
<protein>
    <submittedName>
        <fullName evidence="13">Dynein intermediate chain</fullName>
    </submittedName>
</protein>
<evidence type="ECO:0000256" key="6">
    <source>
        <dbReference type="ARBA" id="ARBA00022737"/>
    </source>
</evidence>
<dbReference type="GO" id="GO:0045504">
    <property type="term" value="F:dynein heavy chain binding"/>
    <property type="evidence" value="ECO:0007669"/>
    <property type="project" value="TreeGrafter"/>
</dbReference>
<evidence type="ECO:0000256" key="11">
    <source>
        <dbReference type="ARBA" id="ARBA00023273"/>
    </source>
</evidence>
<evidence type="ECO:0000313" key="13">
    <source>
        <dbReference type="EMBL" id="TNJ27904.1"/>
    </source>
</evidence>
<dbReference type="InterPro" id="IPR050687">
    <property type="entry name" value="Dynein_IC"/>
</dbReference>
<keyword evidence="9" id="KW-0505">Motor protein</keyword>
<keyword evidence="3" id="KW-0963">Cytoplasm</keyword>
<reference evidence="13 14" key="1">
    <citation type="submission" date="2019-05" db="EMBL/GenBank/DDBJ databases">
        <title>The compact genome of Giardia muris reveals important steps in the evolution of intestinal protozoan parasites.</title>
        <authorList>
            <person name="Xu F."/>
            <person name="Jimenez-Gonzalez A."/>
            <person name="Einarsson E."/>
            <person name="Astvaldsson A."/>
            <person name="Peirasmaki D."/>
            <person name="Eckmann L."/>
            <person name="Andersson J.O."/>
            <person name="Svard S.G."/>
            <person name="Jerlstrom-Hultqvist J."/>
        </authorList>
    </citation>
    <scope>NUCLEOTIDE SEQUENCE [LARGE SCALE GENOMIC DNA]</scope>
    <source>
        <strain evidence="13 14">Roberts-Thomson</strain>
    </source>
</reference>
<evidence type="ECO:0000256" key="9">
    <source>
        <dbReference type="ARBA" id="ARBA00023175"/>
    </source>
</evidence>
<keyword evidence="11" id="KW-0966">Cell projection</keyword>
<evidence type="ECO:0000256" key="3">
    <source>
        <dbReference type="ARBA" id="ARBA00022490"/>
    </source>
</evidence>
<evidence type="ECO:0000256" key="8">
    <source>
        <dbReference type="ARBA" id="ARBA00023069"/>
    </source>
</evidence>
<dbReference type="SMART" id="SM00320">
    <property type="entry name" value="WD40"/>
    <property type="match status" value="5"/>
</dbReference>
<dbReference type="OrthoDB" id="366230at2759"/>
<evidence type="ECO:0000313" key="14">
    <source>
        <dbReference type="Proteomes" id="UP000315496"/>
    </source>
</evidence>
<evidence type="ECO:0000256" key="5">
    <source>
        <dbReference type="ARBA" id="ARBA00022701"/>
    </source>
</evidence>
<evidence type="ECO:0000256" key="7">
    <source>
        <dbReference type="ARBA" id="ARBA00023017"/>
    </source>
</evidence>
<dbReference type="Proteomes" id="UP000315496">
    <property type="component" value="Chromosome 3"/>
</dbReference>
<comment type="similarity">
    <text evidence="2">Belongs to the dynein intermediate chain family.</text>
</comment>
<dbReference type="GO" id="GO:0045503">
    <property type="term" value="F:dynein light chain binding"/>
    <property type="evidence" value="ECO:0007669"/>
    <property type="project" value="TreeGrafter"/>
</dbReference>
<dbReference type="EMBL" id="VDLU01000003">
    <property type="protein sequence ID" value="TNJ27904.1"/>
    <property type="molecule type" value="Genomic_DNA"/>
</dbReference>
<keyword evidence="5" id="KW-0493">Microtubule</keyword>
<dbReference type="GO" id="GO:0036157">
    <property type="term" value="C:outer dynein arm"/>
    <property type="evidence" value="ECO:0007669"/>
    <property type="project" value="TreeGrafter"/>
</dbReference>
<keyword evidence="10" id="KW-0206">Cytoskeleton</keyword>
<feature type="region of interest" description="Disordered" evidence="12">
    <location>
        <begin position="352"/>
        <end position="373"/>
    </location>
</feature>
<dbReference type="Pfam" id="PF00400">
    <property type="entry name" value="WD40"/>
    <property type="match status" value="1"/>
</dbReference>
<keyword evidence="8" id="KW-0969">Cilium</keyword>
<organism evidence="13 14">
    <name type="scientific">Giardia muris</name>
    <dbReference type="NCBI Taxonomy" id="5742"/>
    <lineage>
        <taxon>Eukaryota</taxon>
        <taxon>Metamonada</taxon>
        <taxon>Diplomonadida</taxon>
        <taxon>Hexamitidae</taxon>
        <taxon>Giardiinae</taxon>
        <taxon>Giardia</taxon>
    </lineage>
</organism>
<dbReference type="PANTHER" id="PTHR12442">
    <property type="entry name" value="DYNEIN INTERMEDIATE CHAIN"/>
    <property type="match status" value="1"/>
</dbReference>
<dbReference type="InterPro" id="IPR001680">
    <property type="entry name" value="WD40_rpt"/>
</dbReference>
<evidence type="ECO:0000256" key="12">
    <source>
        <dbReference type="SAM" id="MobiDB-lite"/>
    </source>
</evidence>